<organism evidence="2 3">
    <name type="scientific">Cajanus cajan</name>
    <name type="common">Pigeon pea</name>
    <name type="synonym">Cajanus indicus</name>
    <dbReference type="NCBI Taxonomy" id="3821"/>
    <lineage>
        <taxon>Eukaryota</taxon>
        <taxon>Viridiplantae</taxon>
        <taxon>Streptophyta</taxon>
        <taxon>Embryophyta</taxon>
        <taxon>Tracheophyta</taxon>
        <taxon>Spermatophyta</taxon>
        <taxon>Magnoliopsida</taxon>
        <taxon>eudicotyledons</taxon>
        <taxon>Gunneridae</taxon>
        <taxon>Pentapetalae</taxon>
        <taxon>rosids</taxon>
        <taxon>fabids</taxon>
        <taxon>Fabales</taxon>
        <taxon>Fabaceae</taxon>
        <taxon>Papilionoideae</taxon>
        <taxon>50 kb inversion clade</taxon>
        <taxon>NPAAA clade</taxon>
        <taxon>indigoferoid/millettioid clade</taxon>
        <taxon>Phaseoleae</taxon>
        <taxon>Cajanus</taxon>
    </lineage>
</organism>
<accession>A0A151QUI9</accession>
<dbReference type="AlphaFoldDB" id="A0A151QUI9"/>
<dbReference type="Gene3D" id="3.60.10.10">
    <property type="entry name" value="Endonuclease/exonuclease/phosphatase"/>
    <property type="match status" value="1"/>
</dbReference>
<keyword evidence="1" id="KW-0175">Coiled coil</keyword>
<feature type="coiled-coil region" evidence="1">
    <location>
        <begin position="278"/>
        <end position="313"/>
    </location>
</feature>
<evidence type="ECO:0000256" key="1">
    <source>
        <dbReference type="SAM" id="Coils"/>
    </source>
</evidence>
<sequence length="435" mass="50697">MAEVSILTCQTIWGDSEVEYLFTSAINSAGGKLCLWNKQTFQIQNQFQGDGLLGVEGVWKEEGRVITIIIVYSPCTLPEKISFWATLTTRRECSQVNLWCVVGDFNTIRHRGERQGLGVTNSESRDTHLFNNFISRMELLEVPPAGRLFTWFRPNGTARSKLDRFLVSLEWLLVWPGCTQLVLHRNFSNHCPIVMKNTITDWGPKPFRTLDCWLQENNLRQLFHHSWMESTVQGWSAYVVKEKLKILKGKLKTWNANSFGNIQTRLREVEERMNSLDIKEEEGELDETDQRSKRQLQQQLWDLAKHNESLLRQKSRVRWLLKGDKNTRYFHVVVNWRRRMNSLKGIEKDGVWIQEPNQVKYEVSNYFSNKFSEEMWLRPTLDGVQFSKISNEQRILLTQQFGGLEIKEAVWSCDGSKSPGPDGYNFNFIKSIGTC</sequence>
<dbReference type="SUPFAM" id="SSF56219">
    <property type="entry name" value="DNase I-like"/>
    <property type="match status" value="1"/>
</dbReference>
<name>A0A151QUI9_CAJCA</name>
<reference evidence="2" key="1">
    <citation type="journal article" date="2012" name="Nat. Biotechnol.">
        <title>Draft genome sequence of pigeonpea (Cajanus cajan), an orphan legume crop of resource-poor farmers.</title>
        <authorList>
            <person name="Varshney R.K."/>
            <person name="Chen W."/>
            <person name="Li Y."/>
            <person name="Bharti A.K."/>
            <person name="Saxena R.K."/>
            <person name="Schlueter J.A."/>
            <person name="Donoghue M.T."/>
            <person name="Azam S."/>
            <person name="Fan G."/>
            <person name="Whaley A.M."/>
            <person name="Farmer A.D."/>
            <person name="Sheridan J."/>
            <person name="Iwata A."/>
            <person name="Tuteja R."/>
            <person name="Penmetsa R.V."/>
            <person name="Wu W."/>
            <person name="Upadhyaya H.D."/>
            <person name="Yang S.P."/>
            <person name="Shah T."/>
            <person name="Saxena K.B."/>
            <person name="Michael T."/>
            <person name="McCombie W.R."/>
            <person name="Yang B."/>
            <person name="Zhang G."/>
            <person name="Yang H."/>
            <person name="Wang J."/>
            <person name="Spillane C."/>
            <person name="Cook D.R."/>
            <person name="May G.D."/>
            <person name="Xu X."/>
            <person name="Jackson S.A."/>
        </authorList>
    </citation>
    <scope>NUCLEOTIDE SEQUENCE [LARGE SCALE GENOMIC DNA]</scope>
</reference>
<dbReference type="PANTHER" id="PTHR33710:SF64">
    <property type="entry name" value="ENDONUCLEASE_EXONUCLEASE_PHOSPHATASE DOMAIN-CONTAINING PROTEIN"/>
    <property type="match status" value="1"/>
</dbReference>
<dbReference type="Gramene" id="C.cajan_40237.t">
    <property type="protein sequence ID" value="C.cajan_40237.t.cds1"/>
    <property type="gene ID" value="C.cajan_40237"/>
</dbReference>
<dbReference type="Proteomes" id="UP000075243">
    <property type="component" value="Unassembled WGS sequence"/>
</dbReference>
<dbReference type="STRING" id="3821.A0A151QUI9"/>
<protein>
    <submittedName>
        <fullName evidence="2">Transposon TX1 uncharacterized</fullName>
    </submittedName>
</protein>
<dbReference type="OMA" id="TIWIEEM"/>
<gene>
    <name evidence="2" type="ORF">KK1_045099</name>
</gene>
<keyword evidence="3" id="KW-1185">Reference proteome</keyword>
<dbReference type="EMBL" id="KQ484713">
    <property type="protein sequence ID" value="KYP33991.1"/>
    <property type="molecule type" value="Genomic_DNA"/>
</dbReference>
<evidence type="ECO:0000313" key="3">
    <source>
        <dbReference type="Proteomes" id="UP000075243"/>
    </source>
</evidence>
<dbReference type="InterPro" id="IPR036691">
    <property type="entry name" value="Endo/exonu/phosph_ase_sf"/>
</dbReference>
<evidence type="ECO:0000313" key="2">
    <source>
        <dbReference type="EMBL" id="KYP33991.1"/>
    </source>
</evidence>
<proteinExistence type="predicted"/>
<dbReference type="PANTHER" id="PTHR33710">
    <property type="entry name" value="BNAC02G09200D PROTEIN"/>
    <property type="match status" value="1"/>
</dbReference>